<feature type="compositionally biased region" description="Basic and acidic residues" evidence="1">
    <location>
        <begin position="91"/>
        <end position="100"/>
    </location>
</feature>
<dbReference type="Proteomes" id="UP000000702">
    <property type="component" value="Unassembled WGS sequence"/>
</dbReference>
<feature type="compositionally biased region" description="Basic residues" evidence="1">
    <location>
        <begin position="101"/>
        <end position="131"/>
    </location>
</feature>
<evidence type="ECO:0000259" key="2">
    <source>
        <dbReference type="Pfam" id="PF24945"/>
    </source>
</evidence>
<gene>
    <name evidence="3" type="ORF">TCIL3000_0_04530</name>
</gene>
<dbReference type="VEuPathDB" id="TriTrypDB:TcIL3000_0_04530"/>
<accession>F9W8Q7</accession>
<feature type="compositionally biased region" description="Basic and acidic residues" evidence="1">
    <location>
        <begin position="149"/>
        <end position="183"/>
    </location>
</feature>
<organism evidence="3 4">
    <name type="scientific">Trypanosoma congolense (strain IL3000)</name>
    <dbReference type="NCBI Taxonomy" id="1068625"/>
    <lineage>
        <taxon>Eukaryota</taxon>
        <taxon>Discoba</taxon>
        <taxon>Euglenozoa</taxon>
        <taxon>Kinetoplastea</taxon>
        <taxon>Metakinetoplastina</taxon>
        <taxon>Trypanosomatida</taxon>
        <taxon>Trypanosomatidae</taxon>
        <taxon>Trypanosoma</taxon>
        <taxon>Nannomonas</taxon>
    </lineage>
</organism>
<reference evidence="3 4" key="2">
    <citation type="journal article" date="2012" name="Proc. Natl. Acad. Sci. U.S.A.">
        <title>Antigenic diversity is generated by distinct evolutionary mechanisms in African trypanosome species.</title>
        <authorList>
            <person name="Jackson A.P."/>
            <person name="Berry A."/>
            <person name="Aslett M."/>
            <person name="Allison H.C."/>
            <person name="Burton P."/>
            <person name="Vavrova-Anderson J."/>
            <person name="Brown R."/>
            <person name="Browne H."/>
            <person name="Corton N."/>
            <person name="Hauser H."/>
            <person name="Gamble J."/>
            <person name="Gilderthorp R."/>
            <person name="Marcello L."/>
            <person name="McQuillan J."/>
            <person name="Otto T.D."/>
            <person name="Quail M.A."/>
            <person name="Sanders M.J."/>
            <person name="van Tonder A."/>
            <person name="Ginger M.L."/>
            <person name="Field M.C."/>
            <person name="Barry J.D."/>
            <person name="Hertz-Fowler C."/>
            <person name="Berriman M."/>
        </authorList>
    </citation>
    <scope>NUCLEOTIDE SEQUENCE [LARGE SCALE GENOMIC DNA]</scope>
    <source>
        <strain evidence="3 4">IL3000</strain>
    </source>
</reference>
<feature type="compositionally biased region" description="Polar residues" evidence="1">
    <location>
        <begin position="35"/>
        <end position="45"/>
    </location>
</feature>
<proteinExistence type="predicted"/>
<feature type="domain" description="DUF7759" evidence="2">
    <location>
        <begin position="265"/>
        <end position="374"/>
    </location>
</feature>
<dbReference type="PANTHER" id="PTHR42262">
    <property type="entry name" value="PDZ DOMAIN-CONTAINING PROTEIN-RELATED"/>
    <property type="match status" value="1"/>
</dbReference>
<feature type="compositionally biased region" description="Basic and acidic residues" evidence="1">
    <location>
        <begin position="11"/>
        <end position="27"/>
    </location>
</feature>
<dbReference type="InterPro" id="IPR056661">
    <property type="entry name" value="DUF7759"/>
</dbReference>
<sequence length="378" mass="41102">METQEQATLKGPEKSASKEEGALAEPKKRGRPRKATQTPTVTTSDAAERAEGGKTLSAEGKAMAGTSLGEESGEAARGMKSENVALGGDTELEKAKGSKEKRGRKKTKDLKDARKKKVGKKQKKAAKKAGRPQKNTKEKKSKGTKLKKEKREKAKEEGDAQGKEASKGEHTQERTTERAKISESTETVTLKEVAEAQGVLEKPLVEGRSHSEAAEAVVKQKQDRKQPTPSDAKAAQIESKDTPSKAPGDGEAVKLSPELVAELKGAPPLTFDNSVTVDRFDGTNLELRRPDLNTSWDIRMSHGGEHVFLTRLPPLSTTLKAHPFMKTLQPDETGKISWQVEEVNGIDLKNASKPIRSQAMDSIKKSAKVSFILRRLAK</sequence>
<feature type="compositionally biased region" description="Basic residues" evidence="1">
    <location>
        <begin position="137"/>
        <end position="148"/>
    </location>
</feature>
<feature type="region of interest" description="Disordered" evidence="1">
    <location>
        <begin position="1"/>
        <end position="251"/>
    </location>
</feature>
<evidence type="ECO:0000313" key="4">
    <source>
        <dbReference type="Proteomes" id="UP000000702"/>
    </source>
</evidence>
<comment type="caution">
    <text evidence="3">The sequence shown here is derived from an EMBL/GenBank/DDBJ whole genome shotgun (WGS) entry which is preliminary data.</text>
</comment>
<dbReference type="EMBL" id="CAEQ01001199">
    <property type="protein sequence ID" value="CCD13593.1"/>
    <property type="molecule type" value="Genomic_DNA"/>
</dbReference>
<keyword evidence="4" id="KW-1185">Reference proteome</keyword>
<name>F9W8Q7_TRYCI</name>
<evidence type="ECO:0000313" key="3">
    <source>
        <dbReference type="EMBL" id="CCD13593.1"/>
    </source>
</evidence>
<evidence type="ECO:0000256" key="1">
    <source>
        <dbReference type="SAM" id="MobiDB-lite"/>
    </source>
</evidence>
<protein>
    <submittedName>
        <fullName evidence="3">WGS project CAEQ00000000 data, annotated contig 176</fullName>
    </submittedName>
</protein>
<dbReference type="AlphaFoldDB" id="F9W8Q7"/>
<feature type="compositionally biased region" description="Basic and acidic residues" evidence="1">
    <location>
        <begin position="203"/>
        <end position="226"/>
    </location>
</feature>
<dbReference type="PANTHER" id="PTHR42262:SF1">
    <property type="match status" value="1"/>
</dbReference>
<dbReference type="Pfam" id="PF24945">
    <property type="entry name" value="DUF7759"/>
    <property type="match status" value="1"/>
</dbReference>
<reference evidence="4" key="1">
    <citation type="submission" date="2011-07" db="EMBL/GenBank/DDBJ databases">
        <title>Divergent evolution of antigenic variation in African trypanosomes.</title>
        <authorList>
            <person name="Jackson A.P."/>
            <person name="Berry A."/>
            <person name="Allison H.C."/>
            <person name="Burton P."/>
            <person name="Anderson J."/>
            <person name="Aslett M."/>
            <person name="Brown R."/>
            <person name="Corton N."/>
            <person name="Harris D."/>
            <person name="Hauser H."/>
            <person name="Gamble J."/>
            <person name="Gilderthorp R."/>
            <person name="McQuillan J."/>
            <person name="Quail M.A."/>
            <person name="Sanders M."/>
            <person name="Van Tonder A."/>
            <person name="Ginger M.L."/>
            <person name="Donelson J.E."/>
            <person name="Field M.C."/>
            <person name="Barry J.D."/>
            <person name="Berriman M."/>
            <person name="Hertz-Fowler C."/>
        </authorList>
    </citation>
    <scope>NUCLEOTIDE SEQUENCE [LARGE SCALE GENOMIC DNA]</scope>
    <source>
        <strain evidence="4">IL3000</strain>
    </source>
</reference>